<keyword evidence="4" id="KW-0648">Protein biosynthesis</keyword>
<organism evidence="6">
    <name type="scientific">freshwater metagenome</name>
    <dbReference type="NCBI Taxonomy" id="449393"/>
    <lineage>
        <taxon>unclassified sequences</taxon>
        <taxon>metagenomes</taxon>
        <taxon>ecological metagenomes</taxon>
    </lineage>
</organism>
<dbReference type="EMBL" id="CAEZWR010000138">
    <property type="protein sequence ID" value="CAB4671704.1"/>
    <property type="molecule type" value="Genomic_DNA"/>
</dbReference>
<dbReference type="GO" id="GO:0070681">
    <property type="term" value="P:glutaminyl-tRNAGln biosynthesis via transamidation"/>
    <property type="evidence" value="ECO:0007669"/>
    <property type="project" value="TreeGrafter"/>
</dbReference>
<evidence type="ECO:0000256" key="1">
    <source>
        <dbReference type="ARBA" id="ARBA00022598"/>
    </source>
</evidence>
<feature type="domain" description="Asn/Gln amidotransferase" evidence="5">
    <location>
        <begin position="2"/>
        <end position="122"/>
    </location>
</feature>
<sequence length="126" mass="12860">MANEQGVELEALSVTPHDIQQVESLITSGALNDKLARQVFEGILASEGTVEEIIATRGLAVVSDDGALLAAIDEALAAAPDVAEKIQSGKIQAAGAVVGAVMKATKGQADAAKVRALLLERLGVSE</sequence>
<keyword evidence="1" id="KW-0436">Ligase</keyword>
<dbReference type="GO" id="GO:0050567">
    <property type="term" value="F:glutaminyl-tRNA synthase (glutamine-hydrolyzing) activity"/>
    <property type="evidence" value="ECO:0007669"/>
    <property type="project" value="TreeGrafter"/>
</dbReference>
<dbReference type="InterPro" id="IPR023168">
    <property type="entry name" value="GatB_Yqey_C_2"/>
</dbReference>
<dbReference type="Pfam" id="PF02637">
    <property type="entry name" value="GatB_Yqey"/>
    <property type="match status" value="1"/>
</dbReference>
<accession>A0A6J6MFS0</accession>
<name>A0A6J6MFS0_9ZZZZ</name>
<keyword evidence="3" id="KW-0067">ATP-binding</keyword>
<keyword evidence="2" id="KW-0547">Nucleotide-binding</keyword>
<dbReference type="AlphaFoldDB" id="A0A6J6MFS0"/>
<dbReference type="GO" id="GO:0006412">
    <property type="term" value="P:translation"/>
    <property type="evidence" value="ECO:0007669"/>
    <property type="project" value="UniProtKB-KW"/>
</dbReference>
<proteinExistence type="predicted"/>
<dbReference type="PANTHER" id="PTHR11659">
    <property type="entry name" value="GLUTAMYL-TRNA GLN AMIDOTRANSFERASE SUBUNIT B MITOCHONDRIAL AND PROKARYOTIC PET112-RELATED"/>
    <property type="match status" value="1"/>
</dbReference>
<dbReference type="Gene3D" id="1.10.10.410">
    <property type="match status" value="1"/>
</dbReference>
<gene>
    <name evidence="6" type="ORF">UFOPK2282_01114</name>
</gene>
<dbReference type="InterPro" id="IPR003789">
    <property type="entry name" value="Asn/Gln_tRNA_amidoTrase-B-like"/>
</dbReference>
<reference evidence="6" key="1">
    <citation type="submission" date="2020-05" db="EMBL/GenBank/DDBJ databases">
        <authorList>
            <person name="Chiriac C."/>
            <person name="Salcher M."/>
            <person name="Ghai R."/>
            <person name="Kavagutti S V."/>
        </authorList>
    </citation>
    <scope>NUCLEOTIDE SEQUENCE</scope>
</reference>
<dbReference type="InterPro" id="IPR017959">
    <property type="entry name" value="Asn/Gln-tRNA_amidoTrfase_suB/E"/>
</dbReference>
<dbReference type="FunFam" id="1.10.10.410:FF:000002">
    <property type="entry name" value="Aspartyl/glutamyl-tRNA(Asn/Gln) amidotransferase subunit B"/>
    <property type="match status" value="1"/>
</dbReference>
<dbReference type="SMART" id="SM00845">
    <property type="entry name" value="GatB_Yqey"/>
    <property type="match status" value="1"/>
</dbReference>
<evidence type="ECO:0000259" key="5">
    <source>
        <dbReference type="SMART" id="SM00845"/>
    </source>
</evidence>
<dbReference type="PANTHER" id="PTHR11659:SF0">
    <property type="entry name" value="GLUTAMYL-TRNA(GLN) AMIDOTRANSFERASE SUBUNIT B, MITOCHONDRIAL"/>
    <property type="match status" value="1"/>
</dbReference>
<evidence type="ECO:0000256" key="3">
    <source>
        <dbReference type="ARBA" id="ARBA00022840"/>
    </source>
</evidence>
<evidence type="ECO:0000256" key="4">
    <source>
        <dbReference type="ARBA" id="ARBA00022917"/>
    </source>
</evidence>
<dbReference type="InterPro" id="IPR018027">
    <property type="entry name" value="Asn/Gln_amidotransferase"/>
</dbReference>
<protein>
    <submittedName>
        <fullName evidence="6">Unannotated protein</fullName>
    </submittedName>
</protein>
<evidence type="ECO:0000256" key="2">
    <source>
        <dbReference type="ARBA" id="ARBA00022741"/>
    </source>
</evidence>
<evidence type="ECO:0000313" key="6">
    <source>
        <dbReference type="EMBL" id="CAB4671704.1"/>
    </source>
</evidence>
<dbReference type="GO" id="GO:0005524">
    <property type="term" value="F:ATP binding"/>
    <property type="evidence" value="ECO:0007669"/>
    <property type="project" value="UniProtKB-KW"/>
</dbReference>
<dbReference type="SUPFAM" id="SSF89095">
    <property type="entry name" value="GatB/YqeY motif"/>
    <property type="match status" value="1"/>
</dbReference>